<dbReference type="EMBL" id="JBBBZM010000333">
    <property type="protein sequence ID" value="KAL0630955.1"/>
    <property type="molecule type" value="Genomic_DNA"/>
</dbReference>
<gene>
    <name evidence="5" type="ORF">Q9L58_010196</name>
</gene>
<comment type="caution">
    <text evidence="5">The sequence shown here is derived from an EMBL/GenBank/DDBJ whole genome shotgun (WGS) entry which is preliminary data.</text>
</comment>
<keyword evidence="3" id="KW-0285">Flavoprotein</keyword>
<dbReference type="InterPro" id="IPR050281">
    <property type="entry name" value="Flavin_monoamine_oxidase"/>
</dbReference>
<sequence length="510" mass="58747">MHVAIVGGGISGLYSALILRREGHQVTVYESSDRIGGRIYTHRFQPNSKNEDIFFEAGAMRIPRSSLHSQVYDLVRYLNTHNTAEDKVELIPYILEHENNMTYIHNEKKDIDDITWGAKLGIPKAYHGKSAKQLLGEVVRPWLELLREDFDSGFEEILKYDEFSFRAYLRAIVGWPHEVIEFVELMVSQTNQYELSFTEIIMQNLDFDTKDWVTIRNGMSRLAMSAANLVGRRQIHLNSPVKRIVELPDGKIRLFTSGPVERSGEFDKVILAIPPAALHNIQERPKWSFMKEQSIRGIHYEPLYKIGLHFRTRFWEQSSRPSFGGQSTTDLRFRWIVYPSNDIGKPGSGVLLLYSWMTDASRWNSLAREERIRLALFDLNKFFGNDENEVNVYEQYIEAFDVSWSCESAMGDAMFLPGQFSRFHDISKKPEGNIHFAGEHLSRHHTWIAGALDSALTTVGDILGEKELRPLGREFISAAKERSLQKTDIPSRYFAYAIPHHLNVQYVKIA</sequence>
<evidence type="ECO:0000256" key="3">
    <source>
        <dbReference type="RuleBase" id="RU362067"/>
    </source>
</evidence>
<organism evidence="5 6">
    <name type="scientific">Discina gigas</name>
    <dbReference type="NCBI Taxonomy" id="1032678"/>
    <lineage>
        <taxon>Eukaryota</taxon>
        <taxon>Fungi</taxon>
        <taxon>Dikarya</taxon>
        <taxon>Ascomycota</taxon>
        <taxon>Pezizomycotina</taxon>
        <taxon>Pezizomycetes</taxon>
        <taxon>Pezizales</taxon>
        <taxon>Discinaceae</taxon>
        <taxon>Discina</taxon>
    </lineage>
</organism>
<dbReference type="Proteomes" id="UP001447188">
    <property type="component" value="Unassembled WGS sequence"/>
</dbReference>
<evidence type="ECO:0000256" key="2">
    <source>
        <dbReference type="ARBA" id="ARBA00023002"/>
    </source>
</evidence>
<dbReference type="InterPro" id="IPR036188">
    <property type="entry name" value="FAD/NAD-bd_sf"/>
</dbReference>
<dbReference type="InterPro" id="IPR002937">
    <property type="entry name" value="Amino_oxidase"/>
</dbReference>
<keyword evidence="2 3" id="KW-0560">Oxidoreductase</keyword>
<feature type="domain" description="Amine oxidase" evidence="4">
    <location>
        <begin position="10"/>
        <end position="463"/>
    </location>
</feature>
<dbReference type="SUPFAM" id="SSF51905">
    <property type="entry name" value="FAD/NAD(P)-binding domain"/>
    <property type="match status" value="1"/>
</dbReference>
<dbReference type="SUPFAM" id="SSF54373">
    <property type="entry name" value="FAD-linked reductases, C-terminal domain"/>
    <property type="match status" value="1"/>
</dbReference>
<reference evidence="5 6" key="1">
    <citation type="submission" date="2024-02" db="EMBL/GenBank/DDBJ databases">
        <title>Discinaceae phylogenomics.</title>
        <authorList>
            <person name="Dirks A.C."/>
            <person name="James T.Y."/>
        </authorList>
    </citation>
    <scope>NUCLEOTIDE SEQUENCE [LARGE SCALE GENOMIC DNA]</scope>
    <source>
        <strain evidence="5 6">ACD0624</strain>
    </source>
</reference>
<comment type="cofactor">
    <cofactor evidence="1 3">
        <name>FAD</name>
        <dbReference type="ChEBI" id="CHEBI:57692"/>
    </cofactor>
</comment>
<comment type="similarity">
    <text evidence="3">Belongs to the flavin monoamine oxidase family.</text>
</comment>
<keyword evidence="3" id="KW-0274">FAD</keyword>
<dbReference type="Gene3D" id="3.90.660.10">
    <property type="match status" value="1"/>
</dbReference>
<dbReference type="InterPro" id="IPR001613">
    <property type="entry name" value="Flavin_amine_oxidase"/>
</dbReference>
<proteinExistence type="inferred from homology"/>
<dbReference type="EC" id="1.4.3.-" evidence="3"/>
<dbReference type="PRINTS" id="PR00757">
    <property type="entry name" value="AMINEOXDASEF"/>
</dbReference>
<dbReference type="Gene3D" id="3.50.50.60">
    <property type="entry name" value="FAD/NAD(P)-binding domain"/>
    <property type="match status" value="1"/>
</dbReference>
<accession>A0ABR3G585</accession>
<protein>
    <recommendedName>
        <fullName evidence="3">Amine oxidase</fullName>
        <ecNumber evidence="3">1.4.3.-</ecNumber>
    </recommendedName>
</protein>
<dbReference type="PANTHER" id="PTHR10742:SF342">
    <property type="entry name" value="AMINE OXIDASE"/>
    <property type="match status" value="1"/>
</dbReference>
<dbReference type="PANTHER" id="PTHR10742">
    <property type="entry name" value="FLAVIN MONOAMINE OXIDASE"/>
    <property type="match status" value="1"/>
</dbReference>
<keyword evidence="6" id="KW-1185">Reference proteome</keyword>
<dbReference type="Gene3D" id="1.10.405.10">
    <property type="entry name" value="Guanine Nucleotide Dissociation Inhibitor, domain 1"/>
    <property type="match status" value="1"/>
</dbReference>
<evidence type="ECO:0000313" key="6">
    <source>
        <dbReference type="Proteomes" id="UP001447188"/>
    </source>
</evidence>
<evidence type="ECO:0000256" key="1">
    <source>
        <dbReference type="ARBA" id="ARBA00001974"/>
    </source>
</evidence>
<evidence type="ECO:0000313" key="5">
    <source>
        <dbReference type="EMBL" id="KAL0630955.1"/>
    </source>
</evidence>
<name>A0ABR3G585_9PEZI</name>
<evidence type="ECO:0000259" key="4">
    <source>
        <dbReference type="Pfam" id="PF01593"/>
    </source>
</evidence>
<dbReference type="Pfam" id="PF01593">
    <property type="entry name" value="Amino_oxidase"/>
    <property type="match status" value="1"/>
</dbReference>